<evidence type="ECO:0000256" key="7">
    <source>
        <dbReference type="ARBA" id="ARBA00022806"/>
    </source>
</evidence>
<keyword evidence="5" id="KW-0547">Nucleotide-binding</keyword>
<dbReference type="GO" id="GO:0046872">
    <property type="term" value="F:metal ion binding"/>
    <property type="evidence" value="ECO:0007669"/>
    <property type="project" value="UniProtKB-KW"/>
</dbReference>
<dbReference type="NCBIfam" id="TIGR00604">
    <property type="entry name" value="rad3"/>
    <property type="match status" value="1"/>
</dbReference>
<evidence type="ECO:0000256" key="5">
    <source>
        <dbReference type="ARBA" id="ARBA00022741"/>
    </source>
</evidence>
<dbReference type="SUPFAM" id="SSF52540">
    <property type="entry name" value="P-loop containing nucleoside triphosphate hydrolases"/>
    <property type="match status" value="1"/>
</dbReference>
<dbReference type="Gene3D" id="3.40.50.300">
    <property type="entry name" value="P-loop containing nucleotide triphosphate hydrolases"/>
    <property type="match status" value="3"/>
</dbReference>
<gene>
    <name evidence="15" type="ORF">WJX73_001436</name>
</gene>
<dbReference type="InterPro" id="IPR014013">
    <property type="entry name" value="Helic_SF1/SF2_ATP-bd_DinG/Rad3"/>
</dbReference>
<feature type="region of interest" description="Disordered" evidence="13">
    <location>
        <begin position="109"/>
        <end position="197"/>
    </location>
</feature>
<keyword evidence="4" id="KW-0479">Metal-binding</keyword>
<comment type="subcellular location">
    <subcellularLocation>
        <location evidence="2">Nucleus</location>
    </subcellularLocation>
</comment>
<keyword evidence="7" id="KW-0347">Helicase</keyword>
<comment type="cofactor">
    <cofactor evidence="1">
        <name>[4Fe-4S] cluster</name>
        <dbReference type="ChEBI" id="CHEBI:49883"/>
    </cofactor>
</comment>
<name>A0AAW1NSH9_9CHLO</name>
<evidence type="ECO:0000256" key="4">
    <source>
        <dbReference type="ARBA" id="ARBA00022723"/>
    </source>
</evidence>
<dbReference type="SMART" id="SM00491">
    <property type="entry name" value="HELICc2"/>
    <property type="match status" value="1"/>
</dbReference>
<dbReference type="InterPro" id="IPR006555">
    <property type="entry name" value="ATP-dep_Helicase_C"/>
</dbReference>
<keyword evidence="12" id="KW-0539">Nucleus</keyword>
<dbReference type="AlphaFoldDB" id="A0AAW1NSH9"/>
<evidence type="ECO:0000256" key="13">
    <source>
        <dbReference type="SAM" id="MobiDB-lite"/>
    </source>
</evidence>
<dbReference type="GO" id="GO:0005634">
    <property type="term" value="C:nucleus"/>
    <property type="evidence" value="ECO:0007669"/>
    <property type="project" value="UniProtKB-SubCell"/>
</dbReference>
<feature type="region of interest" description="Disordered" evidence="13">
    <location>
        <begin position="266"/>
        <end position="285"/>
    </location>
</feature>
<dbReference type="GO" id="GO:0051536">
    <property type="term" value="F:iron-sulfur cluster binding"/>
    <property type="evidence" value="ECO:0007669"/>
    <property type="project" value="UniProtKB-KW"/>
</dbReference>
<keyword evidence="16" id="KW-1185">Reference proteome</keyword>
<keyword evidence="11" id="KW-0413">Isomerase</keyword>
<evidence type="ECO:0000256" key="12">
    <source>
        <dbReference type="ARBA" id="ARBA00023242"/>
    </source>
</evidence>
<evidence type="ECO:0000256" key="1">
    <source>
        <dbReference type="ARBA" id="ARBA00001966"/>
    </source>
</evidence>
<dbReference type="InterPro" id="IPR027417">
    <property type="entry name" value="P-loop_NTPase"/>
</dbReference>
<evidence type="ECO:0000256" key="6">
    <source>
        <dbReference type="ARBA" id="ARBA00022801"/>
    </source>
</evidence>
<accession>A0AAW1NSH9</accession>
<organism evidence="15 16">
    <name type="scientific">Symbiochloris irregularis</name>
    <dbReference type="NCBI Taxonomy" id="706552"/>
    <lineage>
        <taxon>Eukaryota</taxon>
        <taxon>Viridiplantae</taxon>
        <taxon>Chlorophyta</taxon>
        <taxon>core chlorophytes</taxon>
        <taxon>Trebouxiophyceae</taxon>
        <taxon>Trebouxiales</taxon>
        <taxon>Trebouxiaceae</taxon>
        <taxon>Symbiochloris</taxon>
    </lineage>
</organism>
<dbReference type="GO" id="GO:0003677">
    <property type="term" value="F:DNA binding"/>
    <property type="evidence" value="ECO:0007669"/>
    <property type="project" value="InterPro"/>
</dbReference>
<dbReference type="GO" id="GO:0034085">
    <property type="term" value="P:establishment of sister chromatid cohesion"/>
    <property type="evidence" value="ECO:0007669"/>
    <property type="project" value="TreeGrafter"/>
</dbReference>
<feature type="compositionally biased region" description="Polar residues" evidence="13">
    <location>
        <begin position="128"/>
        <end position="139"/>
    </location>
</feature>
<evidence type="ECO:0000313" key="15">
    <source>
        <dbReference type="EMBL" id="KAK9792715.1"/>
    </source>
</evidence>
<dbReference type="PROSITE" id="PS51193">
    <property type="entry name" value="HELICASE_ATP_BIND_2"/>
    <property type="match status" value="1"/>
</dbReference>
<dbReference type="Proteomes" id="UP001465755">
    <property type="component" value="Unassembled WGS sequence"/>
</dbReference>
<dbReference type="CDD" id="cd18788">
    <property type="entry name" value="SF2_C_XPD"/>
    <property type="match status" value="1"/>
</dbReference>
<dbReference type="Pfam" id="PF13307">
    <property type="entry name" value="Helicase_C_2"/>
    <property type="match status" value="1"/>
</dbReference>
<dbReference type="GO" id="GO:0006139">
    <property type="term" value="P:nucleobase-containing compound metabolic process"/>
    <property type="evidence" value="ECO:0007669"/>
    <property type="project" value="InterPro"/>
</dbReference>
<reference evidence="15 16" key="1">
    <citation type="journal article" date="2024" name="Nat. Commun.">
        <title>Phylogenomics reveals the evolutionary origins of lichenization in chlorophyte algae.</title>
        <authorList>
            <person name="Puginier C."/>
            <person name="Libourel C."/>
            <person name="Otte J."/>
            <person name="Skaloud P."/>
            <person name="Haon M."/>
            <person name="Grisel S."/>
            <person name="Petersen M."/>
            <person name="Berrin J.G."/>
            <person name="Delaux P.M."/>
            <person name="Dal Grande F."/>
            <person name="Keller J."/>
        </authorList>
    </citation>
    <scope>NUCLEOTIDE SEQUENCE [LARGE SCALE GENOMIC DNA]</scope>
    <source>
        <strain evidence="15 16">SAG 2036</strain>
    </source>
</reference>
<feature type="domain" description="Helicase ATP-binding" evidence="14">
    <location>
        <begin position="19"/>
        <end position="426"/>
    </location>
</feature>
<keyword evidence="8" id="KW-0067">ATP-binding</keyword>
<dbReference type="GO" id="GO:0016818">
    <property type="term" value="F:hydrolase activity, acting on acid anhydrides, in phosphorus-containing anhydrides"/>
    <property type="evidence" value="ECO:0007669"/>
    <property type="project" value="InterPro"/>
</dbReference>
<dbReference type="EMBL" id="JALJOQ010000159">
    <property type="protein sequence ID" value="KAK9792715.1"/>
    <property type="molecule type" value="Genomic_DNA"/>
</dbReference>
<comment type="similarity">
    <text evidence="3">Belongs to the DEAD box helicase family. DEAH subfamily. DDX11/CHL1 sub-subfamily.</text>
</comment>
<evidence type="ECO:0000256" key="9">
    <source>
        <dbReference type="ARBA" id="ARBA00023004"/>
    </source>
</evidence>
<evidence type="ECO:0000259" key="14">
    <source>
        <dbReference type="PROSITE" id="PS51193"/>
    </source>
</evidence>
<proteinExistence type="inferred from homology"/>
<evidence type="ECO:0000256" key="10">
    <source>
        <dbReference type="ARBA" id="ARBA00023014"/>
    </source>
</evidence>
<dbReference type="InterPro" id="IPR006554">
    <property type="entry name" value="Helicase-like_DEXD_c2"/>
</dbReference>
<sequence length="883" mass="95613">MILSRGHSASALVPQPSRGRAFPGFPYTPYQIQQDFMTQLYTTVESRGIGLLESPTGTGKTLSLICSTLQWLQDHIEANKVPDQPRAKAQEASLPAWLMETILPAPKVEIRPRLASKPTQRKPDGQQAKASQRPTGTNHSRTDEADAEFLLPEYRDVQSGTSNKRLSDRMEDEGDSSGDERTTGSGHKPDRPPRQHPQVVFCSRTHSQLSQFVGELRRTPFAQAFNTVALASRKVLCINDSVLKLGHSARINERCLEMQQNKASQKKKTGWCTSPAADKAKSKCPHLKSPEELLAGLQEGLQGEGLDVEELARLGKAKGLCPYYAARAAQQHADLVLLPYSALLSQDMRESLGLQLDGAVVVIDEAHNLVDAVHSVHSAALTHQQLQSASAQLSAYMQRFESRLAPGNSQHLQALTTFTERLLQRSEPISGHESVQKTHNNANEPSTTCLQRINEFLFAAGLDNLNLFELIRYVKHSKVLFKVAGFADSARARGEPLAQPLAPADNCTAGSTLPPAAEASHSGALQAVLAFAQALTHADCNGRIVIDSAPGTMKFISLNAAEHFAPIVKAARAVILASGTLAPIHSLCTQLFPDAAEVSMNRLLCLPVGQGPTGLALELGHRRRSSDAMLDEIGRLLLNICQAIPQGVVAFFPSFAFMGEAIAHWKATGVWAQLSARKTLFQEPRLASEVETMLKDYSSAALGQAPEKAVSSNASMQPDAAVRSRNSGALLLCVVGGKLAEGINFGNGLGRCVVMLGLPYPNPTDPELCERMRYLDNHQPHTAAATPGRSGSTSAGQQYYEDLCMKAVNQCIGRVIRHAGDWAAIVLADVRWTTPSRKHLQQLPVWIQTSLPTVPPGFGPAYARLHAFARAMKAADASAVKQQ</sequence>
<dbReference type="SMART" id="SM00488">
    <property type="entry name" value="DEXDc2"/>
    <property type="match status" value="1"/>
</dbReference>
<dbReference type="GO" id="GO:0003678">
    <property type="term" value="F:DNA helicase activity"/>
    <property type="evidence" value="ECO:0007669"/>
    <property type="project" value="InterPro"/>
</dbReference>
<evidence type="ECO:0000313" key="16">
    <source>
        <dbReference type="Proteomes" id="UP001465755"/>
    </source>
</evidence>
<dbReference type="InterPro" id="IPR010614">
    <property type="entry name" value="RAD3-like_helicase_DEAD"/>
</dbReference>
<keyword evidence="10" id="KW-0411">Iron-sulfur</keyword>
<keyword evidence="6" id="KW-0378">Hydrolase</keyword>
<dbReference type="PANTHER" id="PTHR11472:SF41">
    <property type="entry name" value="ATP-DEPENDENT DNA HELICASE DDX11-RELATED"/>
    <property type="match status" value="1"/>
</dbReference>
<dbReference type="Pfam" id="PF06733">
    <property type="entry name" value="DEAD_2"/>
    <property type="match status" value="1"/>
</dbReference>
<dbReference type="GO" id="GO:0005524">
    <property type="term" value="F:ATP binding"/>
    <property type="evidence" value="ECO:0007669"/>
    <property type="project" value="UniProtKB-KW"/>
</dbReference>
<feature type="compositionally biased region" description="Basic and acidic residues" evidence="13">
    <location>
        <begin position="178"/>
        <end position="193"/>
    </location>
</feature>
<evidence type="ECO:0000256" key="3">
    <source>
        <dbReference type="ARBA" id="ARBA00008435"/>
    </source>
</evidence>
<protein>
    <recommendedName>
        <fullName evidence="14">Helicase ATP-binding domain-containing protein</fullName>
    </recommendedName>
</protein>
<comment type="caution">
    <text evidence="15">The sequence shown here is derived from an EMBL/GenBank/DDBJ whole genome shotgun (WGS) entry which is preliminary data.</text>
</comment>
<dbReference type="InterPro" id="IPR013020">
    <property type="entry name" value="Rad3/Chl1-like"/>
</dbReference>
<evidence type="ECO:0000256" key="8">
    <source>
        <dbReference type="ARBA" id="ARBA00022840"/>
    </source>
</evidence>
<dbReference type="PANTHER" id="PTHR11472">
    <property type="entry name" value="DNA REPAIR DEAD HELICASE RAD3/XP-D SUBFAMILY MEMBER"/>
    <property type="match status" value="1"/>
</dbReference>
<keyword evidence="9" id="KW-0408">Iron</keyword>
<evidence type="ECO:0000256" key="2">
    <source>
        <dbReference type="ARBA" id="ARBA00004123"/>
    </source>
</evidence>
<dbReference type="InterPro" id="IPR045028">
    <property type="entry name" value="DinG/Rad3-like"/>
</dbReference>
<evidence type="ECO:0000256" key="11">
    <source>
        <dbReference type="ARBA" id="ARBA00023235"/>
    </source>
</evidence>